<proteinExistence type="predicted"/>
<gene>
    <name evidence="1" type="ORF">HERILL_LOCUS15215</name>
</gene>
<evidence type="ECO:0000313" key="1">
    <source>
        <dbReference type="EMBL" id="CAD7092888.1"/>
    </source>
</evidence>
<reference evidence="1 2" key="1">
    <citation type="submission" date="2020-11" db="EMBL/GenBank/DDBJ databases">
        <authorList>
            <person name="Wallbank WR R."/>
            <person name="Pardo Diaz C."/>
            <person name="Kozak K."/>
            <person name="Martin S."/>
            <person name="Jiggins C."/>
            <person name="Moest M."/>
            <person name="Warren A I."/>
            <person name="Generalovic N T."/>
            <person name="Byers J.R.P. K."/>
            <person name="Montejo-Kovacevich G."/>
            <person name="Yen C E."/>
        </authorList>
    </citation>
    <scope>NUCLEOTIDE SEQUENCE [LARGE SCALE GENOMIC DNA]</scope>
</reference>
<protein>
    <submittedName>
        <fullName evidence="1">Uncharacterized protein</fullName>
    </submittedName>
</protein>
<keyword evidence="2" id="KW-1185">Reference proteome</keyword>
<sequence>MDVPTRRDFNLSLHHPKQPVMIKDIDQFLENQYVIMSPGWNGVNGGSKSEDSTTRRKVQKEVALLANTGGEKKKWTKCSLGMGNHSAVQCPKLIESGDKERLLRQHYLCIYCTSHKYKRREARNKRKNLKCEICKKTAFNSPASMQG</sequence>
<dbReference type="AlphaFoldDB" id="A0A7R8V4W6"/>
<accession>A0A7R8V4W6</accession>
<evidence type="ECO:0000313" key="2">
    <source>
        <dbReference type="Proteomes" id="UP000594454"/>
    </source>
</evidence>
<dbReference type="InParanoid" id="A0A7R8V4W6"/>
<name>A0A7R8V4W6_HERIL</name>
<dbReference type="EMBL" id="LR899014">
    <property type="protein sequence ID" value="CAD7092888.1"/>
    <property type="molecule type" value="Genomic_DNA"/>
</dbReference>
<dbReference type="Proteomes" id="UP000594454">
    <property type="component" value="Chromosome 6"/>
</dbReference>
<organism evidence="1 2">
    <name type="scientific">Hermetia illucens</name>
    <name type="common">Black soldier fly</name>
    <dbReference type="NCBI Taxonomy" id="343691"/>
    <lineage>
        <taxon>Eukaryota</taxon>
        <taxon>Metazoa</taxon>
        <taxon>Ecdysozoa</taxon>
        <taxon>Arthropoda</taxon>
        <taxon>Hexapoda</taxon>
        <taxon>Insecta</taxon>
        <taxon>Pterygota</taxon>
        <taxon>Neoptera</taxon>
        <taxon>Endopterygota</taxon>
        <taxon>Diptera</taxon>
        <taxon>Brachycera</taxon>
        <taxon>Stratiomyomorpha</taxon>
        <taxon>Stratiomyidae</taxon>
        <taxon>Hermetiinae</taxon>
        <taxon>Hermetia</taxon>
    </lineage>
</organism>